<dbReference type="AlphaFoldDB" id="F8C174"/>
<dbReference type="EMBL" id="CP002827">
    <property type="protein sequence ID" value="AEI08184.1"/>
    <property type="molecule type" value="Genomic_DNA"/>
</dbReference>
<dbReference type="HOGENOM" id="CLU_2466009_0_0_5"/>
<name>F8C174_AFIC5</name>
<keyword evidence="1" id="KW-0614">Plasmid</keyword>
<dbReference type="KEGG" id="ocg:OCA5_pHCG301110"/>
<dbReference type="Proteomes" id="UP000007730">
    <property type="component" value="Plasmid pHCG3"/>
</dbReference>
<gene>
    <name evidence="1" type="ordered locus">OCA5_pHCG301110</name>
</gene>
<geneLocation type="plasmid" evidence="1 2">
    <name>pHCG3</name>
</geneLocation>
<accession>F8C174</accession>
<sequence length="88" mass="9594">MSATLGKDQTTNGALGLPQSVVVALLRGRHARKGGTTPRKRGQNLSKIAASYTREEILTEPGIGPRNADRIETWLATQGLGYRCEKRF</sequence>
<dbReference type="OrthoDB" id="8265001at2"/>
<dbReference type="RefSeq" id="WP_013913807.1">
    <property type="nucleotide sequence ID" value="NC_015689.1"/>
</dbReference>
<evidence type="ECO:0000313" key="1">
    <source>
        <dbReference type="EMBL" id="AEI08184.1"/>
    </source>
</evidence>
<evidence type="ECO:0000313" key="2">
    <source>
        <dbReference type="Proteomes" id="UP000007730"/>
    </source>
</evidence>
<protein>
    <submittedName>
        <fullName evidence="1">Uncharacterized protein</fullName>
    </submittedName>
</protein>
<keyword evidence="2" id="KW-1185">Reference proteome</keyword>
<reference evidence="1 2" key="2">
    <citation type="journal article" date="2011" name="J. Bacteriol.">
        <title>Complete genome sequences of the chemolithoautotrophic Oligotropha carboxidovorans strains OM4 and OM5.</title>
        <authorList>
            <person name="Volland S."/>
            <person name="Rachinger M."/>
            <person name="Strittmatter A."/>
            <person name="Daniel R."/>
            <person name="Gottschalk G."/>
            <person name="Meyer O."/>
        </authorList>
    </citation>
    <scope>NUCLEOTIDE SEQUENCE [LARGE SCALE GENOMIC DNA]</scope>
    <source>
        <strain evidence="2">ATCC 49405 / DSM 1227 / KCTC 32145 / OM5</strain>
    </source>
</reference>
<organism evidence="1 2">
    <name type="scientific">Afipia carboxidovorans (strain ATCC 49405 / DSM 1227 / KCTC 32145 / OM5)</name>
    <name type="common">Oligotropha carboxidovorans</name>
    <dbReference type="NCBI Taxonomy" id="504832"/>
    <lineage>
        <taxon>Bacteria</taxon>
        <taxon>Pseudomonadati</taxon>
        <taxon>Pseudomonadota</taxon>
        <taxon>Alphaproteobacteria</taxon>
        <taxon>Hyphomicrobiales</taxon>
        <taxon>Nitrobacteraceae</taxon>
        <taxon>Afipia</taxon>
    </lineage>
</organism>
<proteinExistence type="predicted"/>
<reference evidence="1 2" key="1">
    <citation type="journal article" date="2003" name="Gene">
        <title>Complete nucleotide sequence of the circular megaplasmid pHCG3 of Oligotropha carboxidovorans: function in the chemolithoautotrophic utilization of CO, H(2) and CO(2).</title>
        <authorList>
            <person name="Fuhrmann S."/>
            <person name="Ferner M."/>
            <person name="Jeffke T."/>
            <person name="Henne A."/>
            <person name="Gottschalk G."/>
            <person name="Meyer O."/>
        </authorList>
    </citation>
    <scope>NUCLEOTIDE SEQUENCE [LARGE SCALE GENOMIC DNA]</scope>
    <source>
        <strain evidence="2">ATCC 49405 / DSM 1227 / KCTC 32145 / OM5</strain>
        <plasmid evidence="1">pHCG3</plasmid>
    </source>
</reference>